<dbReference type="InterPro" id="IPR012255">
    <property type="entry name" value="ETF_b"/>
</dbReference>
<dbReference type="Pfam" id="PF01012">
    <property type="entry name" value="ETF"/>
    <property type="match status" value="1"/>
</dbReference>
<protein>
    <submittedName>
        <fullName evidence="2">Electron transfer flavoprotein subunit beta</fullName>
    </submittedName>
</protein>
<dbReference type="CDD" id="cd01714">
    <property type="entry name" value="ETF_beta"/>
    <property type="match status" value="1"/>
</dbReference>
<dbReference type="EMBL" id="AP024086">
    <property type="protein sequence ID" value="BCL60416.1"/>
    <property type="molecule type" value="Genomic_DNA"/>
</dbReference>
<dbReference type="PANTHER" id="PTHR21294:SF17">
    <property type="entry name" value="PROTEIN FIXA"/>
    <property type="match status" value="1"/>
</dbReference>
<dbReference type="KEGG" id="dbk:DGMP_11090"/>
<gene>
    <name evidence="2" type="ORF">DGMP_11090</name>
</gene>
<keyword evidence="3" id="KW-1185">Reference proteome</keyword>
<dbReference type="GO" id="GO:0009055">
    <property type="term" value="F:electron transfer activity"/>
    <property type="evidence" value="ECO:0007669"/>
    <property type="project" value="InterPro"/>
</dbReference>
<evidence type="ECO:0000259" key="1">
    <source>
        <dbReference type="SMART" id="SM00893"/>
    </source>
</evidence>
<dbReference type="PANTHER" id="PTHR21294">
    <property type="entry name" value="ELECTRON TRANSFER FLAVOPROTEIN BETA-SUBUNIT"/>
    <property type="match status" value="1"/>
</dbReference>
<sequence>MNIIVCVKQVPDAKDVRLDPETNTLAREGVESIMNPYDQHALEEAVRLKEAHGGEVTVLTMGPPQAEDVLRQAVSCGADKAVLVSDRAFAGADTWATAYTLSRAVLKTGKFDLILCGKQAIDGDTAQVGPGLALRLDIPYVTCAQKIRQVESGALVVERMMDDGYDVVEIRLPALLSVVKNINEPRVPSLKGKMKAKKIDITTLSAEDIEADSKCIGLPGSPTQVVNVFPPPARGDKAILTGTLDEQIEQLVEKLVPFFQQGGNQ</sequence>
<dbReference type="PIRSF" id="PIRSF000090">
    <property type="entry name" value="Beta-ETF"/>
    <property type="match status" value="1"/>
</dbReference>
<reference evidence="2" key="1">
    <citation type="submission" date="2020-09" db="EMBL/GenBank/DDBJ databases">
        <title>Desulfogranum mesoprofundum gen. nov., sp. nov., a novel mesophilic, sulfate-reducing chemolithoautotroph isolated from a deep-sea hydrothermal vent chimney in the Suiyo Seamount.</title>
        <authorList>
            <person name="Hashimoto Y."/>
            <person name="Nakagawa S."/>
        </authorList>
    </citation>
    <scope>NUCLEOTIDE SEQUENCE</scope>
    <source>
        <strain evidence="2">KT2</strain>
    </source>
</reference>
<evidence type="ECO:0000313" key="2">
    <source>
        <dbReference type="EMBL" id="BCL60416.1"/>
    </source>
</evidence>
<dbReference type="AlphaFoldDB" id="A0A8D5FS48"/>
<dbReference type="InterPro" id="IPR033948">
    <property type="entry name" value="ETF_beta_N"/>
</dbReference>
<evidence type="ECO:0000313" key="3">
    <source>
        <dbReference type="Proteomes" id="UP000826725"/>
    </source>
</evidence>
<dbReference type="InterPro" id="IPR014730">
    <property type="entry name" value="ETF_a/b_N"/>
</dbReference>
<feature type="domain" description="Electron transfer flavoprotein alpha/beta-subunit N-terminal" evidence="1">
    <location>
        <begin position="22"/>
        <end position="213"/>
    </location>
</feature>
<dbReference type="Proteomes" id="UP000826725">
    <property type="component" value="Chromosome"/>
</dbReference>
<dbReference type="SMART" id="SM00893">
    <property type="entry name" value="ETF"/>
    <property type="match status" value="1"/>
</dbReference>
<dbReference type="RefSeq" id="WP_228856543.1">
    <property type="nucleotide sequence ID" value="NZ_AP024086.1"/>
</dbReference>
<name>A0A8D5FS48_9BACT</name>
<accession>A0A8D5FS48</accession>
<proteinExistence type="predicted"/>
<organism evidence="2 3">
    <name type="scientific">Desulfomarina profundi</name>
    <dbReference type="NCBI Taxonomy" id="2772557"/>
    <lineage>
        <taxon>Bacteria</taxon>
        <taxon>Pseudomonadati</taxon>
        <taxon>Thermodesulfobacteriota</taxon>
        <taxon>Desulfobulbia</taxon>
        <taxon>Desulfobulbales</taxon>
        <taxon>Desulfobulbaceae</taxon>
        <taxon>Desulfomarina</taxon>
    </lineage>
</organism>